<evidence type="ECO:0000313" key="2">
    <source>
        <dbReference type="EMBL" id="KAF7553456.1"/>
    </source>
</evidence>
<feature type="signal peptide" evidence="1">
    <location>
        <begin position="1"/>
        <end position="20"/>
    </location>
</feature>
<keyword evidence="1" id="KW-0732">Signal</keyword>
<dbReference type="AlphaFoldDB" id="A0A9P5LJS6"/>
<feature type="chain" id="PRO_5040462119" evidence="1">
    <location>
        <begin position="21"/>
        <end position="185"/>
    </location>
</feature>
<evidence type="ECO:0000313" key="3">
    <source>
        <dbReference type="Proteomes" id="UP000722485"/>
    </source>
</evidence>
<dbReference type="OrthoDB" id="5106785at2759"/>
<dbReference type="Proteomes" id="UP000722485">
    <property type="component" value="Unassembled WGS sequence"/>
</dbReference>
<accession>A0A9P5LJS6</accession>
<reference evidence="2" key="1">
    <citation type="submission" date="2020-03" db="EMBL/GenBank/DDBJ databases">
        <title>Draft Genome Sequence of Cylindrodendrum hubeiense.</title>
        <authorList>
            <person name="Buettner E."/>
            <person name="Kellner H."/>
        </authorList>
    </citation>
    <scope>NUCLEOTIDE SEQUENCE</scope>
    <source>
        <strain evidence="2">IHI 201604</strain>
    </source>
</reference>
<protein>
    <submittedName>
        <fullName evidence="2">Uncharacterized protein</fullName>
    </submittedName>
</protein>
<organism evidence="2 3">
    <name type="scientific">Cylindrodendrum hubeiense</name>
    <dbReference type="NCBI Taxonomy" id="595255"/>
    <lineage>
        <taxon>Eukaryota</taxon>
        <taxon>Fungi</taxon>
        <taxon>Dikarya</taxon>
        <taxon>Ascomycota</taxon>
        <taxon>Pezizomycotina</taxon>
        <taxon>Sordariomycetes</taxon>
        <taxon>Hypocreomycetidae</taxon>
        <taxon>Hypocreales</taxon>
        <taxon>Nectriaceae</taxon>
        <taxon>Cylindrodendrum</taxon>
    </lineage>
</organism>
<dbReference type="EMBL" id="JAANBB010000045">
    <property type="protein sequence ID" value="KAF7553456.1"/>
    <property type="molecule type" value="Genomic_DNA"/>
</dbReference>
<proteinExistence type="predicted"/>
<comment type="caution">
    <text evidence="2">The sequence shown here is derived from an EMBL/GenBank/DDBJ whole genome shotgun (WGS) entry which is preliminary data.</text>
</comment>
<gene>
    <name evidence="2" type="ORF">G7Z17_g3612</name>
</gene>
<sequence length="185" mass="18678">MQFKFLALATSLLAASSVQAAAIPADTAVTKAVAALTKIATQSDALTTSINKLKPTNILTNGFTVLTDLTKLFGTVGTGTTAVGVPALTANTASLDNQALLCTTINKVTTSLTSLLTALNNQLSIIAGSLLAIPLQVVVGLLSTAVNGLNTQVVVASPSCAAGTDANFDLLTTLFNTLTLTNTSP</sequence>
<evidence type="ECO:0000256" key="1">
    <source>
        <dbReference type="SAM" id="SignalP"/>
    </source>
</evidence>
<keyword evidence="3" id="KW-1185">Reference proteome</keyword>
<name>A0A9P5LJS6_9HYPO</name>